<evidence type="ECO:0000313" key="2">
    <source>
        <dbReference type="EMBL" id="KAJ7723498.1"/>
    </source>
</evidence>
<organism evidence="2 3">
    <name type="scientific">Mycena maculata</name>
    <dbReference type="NCBI Taxonomy" id="230809"/>
    <lineage>
        <taxon>Eukaryota</taxon>
        <taxon>Fungi</taxon>
        <taxon>Dikarya</taxon>
        <taxon>Basidiomycota</taxon>
        <taxon>Agaricomycotina</taxon>
        <taxon>Agaricomycetes</taxon>
        <taxon>Agaricomycetidae</taxon>
        <taxon>Agaricales</taxon>
        <taxon>Marasmiineae</taxon>
        <taxon>Mycenaceae</taxon>
        <taxon>Mycena</taxon>
    </lineage>
</organism>
<proteinExistence type="predicted"/>
<name>A0AAD7MMX4_9AGAR</name>
<comment type="caution">
    <text evidence="2">The sequence shown here is derived from an EMBL/GenBank/DDBJ whole genome shotgun (WGS) entry which is preliminary data.</text>
</comment>
<gene>
    <name evidence="2" type="ORF">DFH07DRAFT_855757</name>
</gene>
<protein>
    <recommendedName>
        <fullName evidence="1">F-box domain-containing protein</fullName>
    </recommendedName>
</protein>
<dbReference type="Proteomes" id="UP001215280">
    <property type="component" value="Unassembled WGS sequence"/>
</dbReference>
<dbReference type="InterPro" id="IPR032675">
    <property type="entry name" value="LRR_dom_sf"/>
</dbReference>
<dbReference type="Pfam" id="PF12937">
    <property type="entry name" value="F-box-like"/>
    <property type="match status" value="1"/>
</dbReference>
<evidence type="ECO:0000259" key="1">
    <source>
        <dbReference type="Pfam" id="PF12937"/>
    </source>
</evidence>
<dbReference type="Gene3D" id="3.80.10.10">
    <property type="entry name" value="Ribonuclease Inhibitor"/>
    <property type="match status" value="1"/>
</dbReference>
<dbReference type="EMBL" id="JARJLG010000246">
    <property type="protein sequence ID" value="KAJ7723498.1"/>
    <property type="molecule type" value="Genomic_DNA"/>
</dbReference>
<feature type="domain" description="F-box" evidence="1">
    <location>
        <begin position="74"/>
        <end position="126"/>
    </location>
</feature>
<dbReference type="SUPFAM" id="SSF81383">
    <property type="entry name" value="F-box domain"/>
    <property type="match status" value="1"/>
</dbReference>
<dbReference type="SUPFAM" id="SSF52047">
    <property type="entry name" value="RNI-like"/>
    <property type="match status" value="1"/>
</dbReference>
<keyword evidence="3" id="KW-1185">Reference proteome</keyword>
<dbReference type="InterPro" id="IPR036047">
    <property type="entry name" value="F-box-like_dom_sf"/>
</dbReference>
<accession>A0AAD7MMX4</accession>
<reference evidence="2" key="1">
    <citation type="submission" date="2023-03" db="EMBL/GenBank/DDBJ databases">
        <title>Massive genome expansion in bonnet fungi (Mycena s.s.) driven by repeated elements and novel gene families across ecological guilds.</title>
        <authorList>
            <consortium name="Lawrence Berkeley National Laboratory"/>
            <person name="Harder C.B."/>
            <person name="Miyauchi S."/>
            <person name="Viragh M."/>
            <person name="Kuo A."/>
            <person name="Thoen E."/>
            <person name="Andreopoulos B."/>
            <person name="Lu D."/>
            <person name="Skrede I."/>
            <person name="Drula E."/>
            <person name="Henrissat B."/>
            <person name="Morin E."/>
            <person name="Kohler A."/>
            <person name="Barry K."/>
            <person name="LaButti K."/>
            <person name="Morin E."/>
            <person name="Salamov A."/>
            <person name="Lipzen A."/>
            <person name="Mereny Z."/>
            <person name="Hegedus B."/>
            <person name="Baldrian P."/>
            <person name="Stursova M."/>
            <person name="Weitz H."/>
            <person name="Taylor A."/>
            <person name="Grigoriev I.V."/>
            <person name="Nagy L.G."/>
            <person name="Martin F."/>
            <person name="Kauserud H."/>
        </authorList>
    </citation>
    <scope>NUCLEOTIDE SEQUENCE</scope>
    <source>
        <strain evidence="2">CBHHK188m</strain>
    </source>
</reference>
<dbReference type="AlphaFoldDB" id="A0AAD7MMX4"/>
<dbReference type="InterPro" id="IPR001810">
    <property type="entry name" value="F-box_dom"/>
</dbReference>
<dbReference type="Gene3D" id="1.20.1280.50">
    <property type="match status" value="1"/>
</dbReference>
<sequence length="630" mass="71230">MRAGTGQNYKTTVTFASPWSRIKKAFARRRTARPTLLIANDYNSNSSSTSTEFVSPISFDTPPVDRGHNEKLAINRLPPEILAEVFIVVCEACDLSDHSWVFCSQVCSGWREIALDIPHLWGHVVFATSEWTRRCIERSKSSLLIVEADVSFPFVRDRVCEVLKLANRVGRISIRCFFLDDQVTQLLGGPFPMLTTLCMESYSPLASPEIPLDPDIQPYPMLRNLQVRSNVAFLPHLPARLVSLEINNGDSEDVGWDTFAAAIQLLTELEILTLRGFAIPSTSASIRRISLPSLRELHLSASPAHCTQFIAALECPQILRYDLDLWVAAEAGSMFQTVLRNLRRPPPKSMFLHRLYGTVGTDYYMSPNYMDVGFFQHVVFGFTYNDVRDLGVATRDICFCWRTPLTDSDLAEIFVAISEIPLLDTVECFLLVDWNTSPQGSWPALLRRLVRLQTLVISGLPASGLLWDLVHELEGSAGDPPFLPDLTEIEVNCVDCSAGGWVTRRPHVNSYIDLDGARFLEVLICYLERRRAKLPKLKVSKCHNYSGAEIKLLRRLVKEVEWDGVGMTLPTYVPNGDEFGALTINHNVLSTRASYQELNLSDEERWRKQHRARSRTSQSNRLDRLYDVMT</sequence>
<evidence type="ECO:0000313" key="3">
    <source>
        <dbReference type="Proteomes" id="UP001215280"/>
    </source>
</evidence>